<dbReference type="EMBL" id="HG001643">
    <property type="protein sequence ID" value="CDF33384.1"/>
    <property type="molecule type" value="Genomic_DNA"/>
</dbReference>
<protein>
    <recommendedName>
        <fullName evidence="3">ASPIC/UnbV domain-containing protein</fullName>
    </recommendedName>
</protein>
<evidence type="ECO:0000256" key="1">
    <source>
        <dbReference type="ARBA" id="ARBA00022729"/>
    </source>
</evidence>
<feature type="domain" description="ASPIC/UnbV" evidence="3">
    <location>
        <begin position="445"/>
        <end position="511"/>
    </location>
</feature>
<keyword evidence="5" id="KW-1185">Reference proteome</keyword>
<dbReference type="Pfam" id="PF13517">
    <property type="entry name" value="FG-GAP_3"/>
    <property type="match status" value="1"/>
</dbReference>
<organism evidence="4 5">
    <name type="scientific">Chondrus crispus</name>
    <name type="common">Carrageen Irish moss</name>
    <name type="synonym">Polymorpha crispa</name>
    <dbReference type="NCBI Taxonomy" id="2769"/>
    <lineage>
        <taxon>Eukaryota</taxon>
        <taxon>Rhodophyta</taxon>
        <taxon>Florideophyceae</taxon>
        <taxon>Rhodymeniophycidae</taxon>
        <taxon>Gigartinales</taxon>
        <taxon>Gigartinaceae</taxon>
        <taxon>Chondrus</taxon>
    </lineage>
</organism>
<dbReference type="RefSeq" id="XP_005713187.1">
    <property type="nucleotide sequence ID" value="XM_005713130.1"/>
</dbReference>
<dbReference type="Proteomes" id="UP000012073">
    <property type="component" value="Unassembled WGS sequence"/>
</dbReference>
<dbReference type="SUPFAM" id="SSF69318">
    <property type="entry name" value="Integrin alpha N-terminal domain"/>
    <property type="match status" value="2"/>
</dbReference>
<dbReference type="InterPro" id="IPR011519">
    <property type="entry name" value="UnbV_ASPIC"/>
</dbReference>
<evidence type="ECO:0000256" key="2">
    <source>
        <dbReference type="SAM" id="SignalP"/>
    </source>
</evidence>
<feature type="signal peptide" evidence="2">
    <location>
        <begin position="1"/>
        <end position="20"/>
    </location>
</feature>
<reference evidence="5" key="1">
    <citation type="journal article" date="2013" name="Proc. Natl. Acad. Sci. U.S.A.">
        <title>Genome structure and metabolic features in the red seaweed Chondrus crispus shed light on evolution of the Archaeplastida.</title>
        <authorList>
            <person name="Collen J."/>
            <person name="Porcel B."/>
            <person name="Carre W."/>
            <person name="Ball S.G."/>
            <person name="Chaparro C."/>
            <person name="Tonon T."/>
            <person name="Barbeyron T."/>
            <person name="Michel G."/>
            <person name="Noel B."/>
            <person name="Valentin K."/>
            <person name="Elias M."/>
            <person name="Artiguenave F."/>
            <person name="Arun A."/>
            <person name="Aury J.M."/>
            <person name="Barbosa-Neto J.F."/>
            <person name="Bothwell J.H."/>
            <person name="Bouget F.Y."/>
            <person name="Brillet L."/>
            <person name="Cabello-Hurtado F."/>
            <person name="Capella-Gutierrez S."/>
            <person name="Charrier B."/>
            <person name="Cladiere L."/>
            <person name="Cock J.M."/>
            <person name="Coelho S.M."/>
            <person name="Colleoni C."/>
            <person name="Czjzek M."/>
            <person name="Da Silva C."/>
            <person name="Delage L."/>
            <person name="Denoeud F."/>
            <person name="Deschamps P."/>
            <person name="Dittami S.M."/>
            <person name="Gabaldon T."/>
            <person name="Gachon C.M."/>
            <person name="Groisillier A."/>
            <person name="Herve C."/>
            <person name="Jabbari K."/>
            <person name="Katinka M."/>
            <person name="Kloareg B."/>
            <person name="Kowalczyk N."/>
            <person name="Labadie K."/>
            <person name="Leblanc C."/>
            <person name="Lopez P.J."/>
            <person name="McLachlan D.H."/>
            <person name="Meslet-Cladiere L."/>
            <person name="Moustafa A."/>
            <person name="Nehr Z."/>
            <person name="Nyvall Collen P."/>
            <person name="Panaud O."/>
            <person name="Partensky F."/>
            <person name="Poulain J."/>
            <person name="Rensing S.A."/>
            <person name="Rousvoal S."/>
            <person name="Samson G."/>
            <person name="Symeonidi A."/>
            <person name="Weissenbach J."/>
            <person name="Zambounis A."/>
            <person name="Wincker P."/>
            <person name="Boyen C."/>
        </authorList>
    </citation>
    <scope>NUCLEOTIDE SEQUENCE [LARGE SCALE GENOMIC DNA]</scope>
    <source>
        <strain evidence="5">cv. Stackhouse</strain>
    </source>
</reference>
<dbReference type="PANTHER" id="PTHR16026">
    <property type="entry name" value="CARTILAGE ACIDIC PROTEIN 1"/>
    <property type="match status" value="1"/>
</dbReference>
<evidence type="ECO:0000313" key="4">
    <source>
        <dbReference type="EMBL" id="CDF33384.1"/>
    </source>
</evidence>
<dbReference type="AlphaFoldDB" id="R7Q5U1"/>
<proteinExistence type="predicted"/>
<gene>
    <name evidence="4" type="ORF">CHC_T00002132001</name>
</gene>
<accession>R7Q5U1</accession>
<dbReference type="Pfam" id="PF07593">
    <property type="entry name" value="UnbV_ASPIC"/>
    <property type="match status" value="1"/>
</dbReference>
<evidence type="ECO:0000313" key="5">
    <source>
        <dbReference type="Proteomes" id="UP000012073"/>
    </source>
</evidence>
<name>R7Q5U1_CHOCR</name>
<dbReference type="GeneID" id="17320910"/>
<keyword evidence="1 2" id="KW-0732">Signal</keyword>
<dbReference type="PANTHER" id="PTHR16026:SF0">
    <property type="entry name" value="CARTILAGE ACIDIC PROTEIN 1"/>
    <property type="match status" value="1"/>
</dbReference>
<dbReference type="OrthoDB" id="10051983at2759"/>
<dbReference type="InterPro" id="IPR027039">
    <property type="entry name" value="Crtac1"/>
</dbReference>
<dbReference type="KEGG" id="ccp:CHC_T00002132001"/>
<dbReference type="Gramene" id="CDF33384">
    <property type="protein sequence ID" value="CDF33384"/>
    <property type="gene ID" value="CHC_T00002132001"/>
</dbReference>
<dbReference type="InterPro" id="IPR013517">
    <property type="entry name" value="FG-GAP"/>
</dbReference>
<dbReference type="InterPro" id="IPR028994">
    <property type="entry name" value="Integrin_alpha_N"/>
</dbReference>
<sequence length="515" mass="57532">MSFFSVATIAAVCLLTCTSAQPALKDVTFEAGIRQDRATNKWGGPCVADLDQDGHYDLILSHHLKDPVQLYFGKGDGTFIKRVDFETKFKDVHGIQVGPRTAKTRERILSVSVGGGRGSNLKRPELFSVKPDRSIKDISTSYGFGKIKSRGRNSIFMNLDMKSSSAKRKSGGGPDIIFASYLGVSLGSLRQYSYQNNNGYYSFRPIPVFARQLRGRVEVTDIDGDGVMEIISIRHLEIFKLVAPFTFAEITSQVLPPDFTMPRLSGTSVVEFDMDNDGDMDLYVARADRRRMTLSDSLPGDDHTDFLLENRGGKYVDVSEKAGIRERRDSMGVTAGDFNNDGFVDLFITTWKGRDYFLMNKGGGRFNTIIDTQIRKPTKVIGNNGMAFDYNRDGRIDLMVGQGDREGPKGYWRLLKNVMQLTNERNYLHVFVRNAQNRGATSLHAVVTVVTGRRRMTRRVGSRGAQAGGGSYLDTVHFGFGSFREATVVMVRWSNGVTQRKYKVRANQRITFGVL</sequence>
<feature type="chain" id="PRO_5004454442" description="ASPIC/UnbV domain-containing protein" evidence="2">
    <location>
        <begin position="21"/>
        <end position="515"/>
    </location>
</feature>
<evidence type="ECO:0000259" key="3">
    <source>
        <dbReference type="Pfam" id="PF07593"/>
    </source>
</evidence>
<dbReference type="Gene3D" id="2.130.10.130">
    <property type="entry name" value="Integrin alpha, N-terminal"/>
    <property type="match status" value="1"/>
</dbReference>